<dbReference type="InterPro" id="IPR051162">
    <property type="entry name" value="T4SS_component"/>
</dbReference>
<proteinExistence type="predicted"/>
<dbReference type="Proteomes" id="UP000243297">
    <property type="component" value="Unassembled WGS sequence"/>
</dbReference>
<dbReference type="STRING" id="118967.SAMN02745191_2263"/>
<evidence type="ECO:0000313" key="3">
    <source>
        <dbReference type="EMBL" id="SJZ97630.1"/>
    </source>
</evidence>
<dbReference type="EMBL" id="FUWY01000008">
    <property type="protein sequence ID" value="SJZ97630.1"/>
    <property type="molecule type" value="Genomic_DNA"/>
</dbReference>
<dbReference type="PANTHER" id="PTHR30121:SF6">
    <property type="entry name" value="SLR6007 PROTEIN"/>
    <property type="match status" value="1"/>
</dbReference>
<dbReference type="InterPro" id="IPR033186">
    <property type="entry name" value="HerA_C"/>
</dbReference>
<dbReference type="SUPFAM" id="SSF52540">
    <property type="entry name" value="P-loop containing nucleoside triphosphate hydrolases"/>
    <property type="match status" value="1"/>
</dbReference>
<evidence type="ECO:0000256" key="1">
    <source>
        <dbReference type="SAM" id="MobiDB-lite"/>
    </source>
</evidence>
<evidence type="ECO:0000313" key="4">
    <source>
        <dbReference type="Proteomes" id="UP000243297"/>
    </source>
</evidence>
<protein>
    <recommendedName>
        <fullName evidence="2">Helicase HerA-like C-terminal domain-containing protein</fullName>
    </recommendedName>
</protein>
<feature type="region of interest" description="Disordered" evidence="1">
    <location>
        <begin position="441"/>
        <end position="469"/>
    </location>
</feature>
<dbReference type="RefSeq" id="WP_078712652.1">
    <property type="nucleotide sequence ID" value="NZ_FUWY01000008.1"/>
</dbReference>
<dbReference type="AlphaFoldDB" id="A0A1T4Q1C6"/>
<feature type="domain" description="Helicase HerA-like C-terminal" evidence="2">
    <location>
        <begin position="10"/>
        <end position="525"/>
    </location>
</feature>
<accession>A0A1T4Q1C6</accession>
<name>A0A1T4Q1C6_9FIRM</name>
<evidence type="ECO:0000259" key="2">
    <source>
        <dbReference type="Pfam" id="PF05872"/>
    </source>
</evidence>
<dbReference type="InterPro" id="IPR027417">
    <property type="entry name" value="P-loop_NTPase"/>
</dbReference>
<keyword evidence="4" id="KW-1185">Reference proteome</keyword>
<dbReference type="PANTHER" id="PTHR30121">
    <property type="entry name" value="UNCHARACTERIZED PROTEIN YJGR-RELATED"/>
    <property type="match status" value="1"/>
</dbReference>
<organism evidence="3 4">
    <name type="scientific">Anaerorhabdus furcosa</name>
    <dbReference type="NCBI Taxonomy" id="118967"/>
    <lineage>
        <taxon>Bacteria</taxon>
        <taxon>Bacillati</taxon>
        <taxon>Bacillota</taxon>
        <taxon>Erysipelotrichia</taxon>
        <taxon>Erysipelotrichales</taxon>
        <taxon>Erysipelotrichaceae</taxon>
        <taxon>Anaerorhabdus</taxon>
    </lineage>
</organism>
<dbReference type="Gene3D" id="3.40.50.300">
    <property type="entry name" value="P-loop containing nucleotide triphosphate hydrolases"/>
    <property type="match status" value="2"/>
</dbReference>
<dbReference type="Pfam" id="PF05872">
    <property type="entry name" value="HerA_C"/>
    <property type="match status" value="1"/>
</dbReference>
<reference evidence="4" key="1">
    <citation type="submission" date="2017-02" db="EMBL/GenBank/DDBJ databases">
        <authorList>
            <person name="Varghese N."/>
            <person name="Submissions S."/>
        </authorList>
    </citation>
    <scope>NUCLEOTIDE SEQUENCE [LARGE SCALE GENOMIC DNA]</scope>
    <source>
        <strain evidence="4">ATCC 25662</strain>
    </source>
</reference>
<gene>
    <name evidence="3" type="ORF">SAMN02745191_2263</name>
</gene>
<dbReference type="OrthoDB" id="9758751at2"/>
<sequence>MYFEEKIWMSMNQNRQYLLPIMANRHGLIAGATGTGKTITLKVMAESFSDMGVPVFMADVKGDLTGMCIPGVDSESMQKRIKKFGLNNTNYSYAGYPTTFWDIYGEKGTPVRTTVSEMGPLLLAHAMNLNDTQTGVLEVIFKVADDEKLLLLDLKDLKAILNYVAEHASELRTEYGNIASSTVGAITRGVIQLEQQGGDLFFGEPALDLKDWMRIDKTGKGYINILNSVKLFQNPALYTTFLLWLLSELYEILPEIGDVDKPKMIFYFDEAHLLFDNASKELLQKVEQIVRLIRSKGVGVFFVTQKPTDISEDVLAQLGNRIQHGLHAYTPKEQKAIKAVADSFCANPEVDTKSALLELGTGEALVSFLDEAGRPTPVERTFILPPQSFMGAASDEEWQAVLAKCEMNAKYETMIDRESAYEVLVGKAEALAKENEAEALKEENEKLKKQLESKESTKESKSSKKTNTKLERELESGLVRIAKAALPRSSYSRKKSTADRVKDTTINVVGGEVVRTFVRGIFGNFVK</sequence>